<evidence type="ECO:0000313" key="2">
    <source>
        <dbReference type="EMBL" id="KAI9266476.1"/>
    </source>
</evidence>
<dbReference type="InterPro" id="IPR000073">
    <property type="entry name" value="AB_hydrolase_1"/>
</dbReference>
<comment type="caution">
    <text evidence="2">The sequence shown here is derived from an EMBL/GenBank/DDBJ whole genome shotgun (WGS) entry which is preliminary data.</text>
</comment>
<dbReference type="PANTHER" id="PTHR43798:SF5">
    <property type="entry name" value="MONOACYLGLYCEROL LIPASE ABHD6"/>
    <property type="match status" value="1"/>
</dbReference>
<organism evidence="2 3">
    <name type="scientific">Phascolomyces articulosus</name>
    <dbReference type="NCBI Taxonomy" id="60185"/>
    <lineage>
        <taxon>Eukaryota</taxon>
        <taxon>Fungi</taxon>
        <taxon>Fungi incertae sedis</taxon>
        <taxon>Mucoromycota</taxon>
        <taxon>Mucoromycotina</taxon>
        <taxon>Mucoromycetes</taxon>
        <taxon>Mucorales</taxon>
        <taxon>Lichtheimiaceae</taxon>
        <taxon>Phascolomyces</taxon>
    </lineage>
</organism>
<dbReference type="Pfam" id="PF12697">
    <property type="entry name" value="Abhydrolase_6"/>
    <property type="match status" value="1"/>
</dbReference>
<dbReference type="EMBL" id="JAIXMP010000010">
    <property type="protein sequence ID" value="KAI9266476.1"/>
    <property type="molecule type" value="Genomic_DNA"/>
</dbReference>
<dbReference type="InterPro" id="IPR050266">
    <property type="entry name" value="AB_hydrolase_sf"/>
</dbReference>
<keyword evidence="2" id="KW-0378">Hydrolase</keyword>
<accession>A0AAD5K2E5</accession>
<proteinExistence type="predicted"/>
<dbReference type="GO" id="GO:0046464">
    <property type="term" value="P:acylglycerol catabolic process"/>
    <property type="evidence" value="ECO:0007669"/>
    <property type="project" value="TreeGrafter"/>
</dbReference>
<dbReference type="GO" id="GO:0047372">
    <property type="term" value="F:monoacylglycerol lipase activity"/>
    <property type="evidence" value="ECO:0007669"/>
    <property type="project" value="TreeGrafter"/>
</dbReference>
<dbReference type="PANTHER" id="PTHR43798">
    <property type="entry name" value="MONOACYLGLYCEROL LIPASE"/>
    <property type="match status" value="1"/>
</dbReference>
<name>A0AAD5K2E5_9FUNG</name>
<gene>
    <name evidence="2" type="ORF">BDA99DRAFT_535906</name>
</gene>
<dbReference type="InterPro" id="IPR029058">
    <property type="entry name" value="AB_hydrolase_fold"/>
</dbReference>
<dbReference type="SUPFAM" id="SSF53474">
    <property type="entry name" value="alpha/beta-Hydrolases"/>
    <property type="match status" value="1"/>
</dbReference>
<protein>
    <submittedName>
        <fullName evidence="2">Alpha/Beta hydrolase protein</fullName>
    </submittedName>
</protein>
<dbReference type="GO" id="GO:0016020">
    <property type="term" value="C:membrane"/>
    <property type="evidence" value="ECO:0007669"/>
    <property type="project" value="TreeGrafter"/>
</dbReference>
<dbReference type="AlphaFoldDB" id="A0AAD5K2E5"/>
<reference evidence="2" key="1">
    <citation type="journal article" date="2022" name="IScience">
        <title>Evolution of zygomycete secretomes and the origins of terrestrial fungal ecologies.</title>
        <authorList>
            <person name="Chang Y."/>
            <person name="Wang Y."/>
            <person name="Mondo S."/>
            <person name="Ahrendt S."/>
            <person name="Andreopoulos W."/>
            <person name="Barry K."/>
            <person name="Beard J."/>
            <person name="Benny G.L."/>
            <person name="Blankenship S."/>
            <person name="Bonito G."/>
            <person name="Cuomo C."/>
            <person name="Desiro A."/>
            <person name="Gervers K.A."/>
            <person name="Hundley H."/>
            <person name="Kuo A."/>
            <person name="LaButti K."/>
            <person name="Lang B.F."/>
            <person name="Lipzen A."/>
            <person name="O'Donnell K."/>
            <person name="Pangilinan J."/>
            <person name="Reynolds N."/>
            <person name="Sandor L."/>
            <person name="Smith M.E."/>
            <person name="Tsang A."/>
            <person name="Grigoriev I.V."/>
            <person name="Stajich J.E."/>
            <person name="Spatafora J.W."/>
        </authorList>
    </citation>
    <scope>NUCLEOTIDE SEQUENCE</scope>
    <source>
        <strain evidence="2">RSA 2281</strain>
    </source>
</reference>
<keyword evidence="3" id="KW-1185">Reference proteome</keyword>
<feature type="domain" description="AB hydrolase-1" evidence="1">
    <location>
        <begin position="66"/>
        <end position="307"/>
    </location>
</feature>
<dbReference type="Gene3D" id="3.40.50.1820">
    <property type="entry name" value="alpha/beta hydrolase"/>
    <property type="match status" value="1"/>
</dbReference>
<evidence type="ECO:0000313" key="3">
    <source>
        <dbReference type="Proteomes" id="UP001209540"/>
    </source>
</evidence>
<evidence type="ECO:0000259" key="1">
    <source>
        <dbReference type="Pfam" id="PF12697"/>
    </source>
</evidence>
<dbReference type="Proteomes" id="UP001209540">
    <property type="component" value="Unassembled WGS sequence"/>
</dbReference>
<sequence>MPRLVPTLSKAIPVHQATHGYQVQKLAVEKHVFPAPKPATQKYAFLWSHSNGFNKETLHPVMRNFLHHLRSQSRFDTTDIDFVAWEARNHGDSARMNEGTFLDRYNWFDNVMDTKQVVDTMELKSSYDKFIGVGHSFGATSMLVCEFFFPKTFDGLCLIEPVIGDNIDDVEIRALYPTMASKNRRDTWASREECFKKLSPRPFWKKFDPEVLNLYIDYGMYETPEGKVTLKCPKSQEFHVFDVQSYARTTGYRSLPTLSIPVHMIYALESPFLLPENVNDITSKSPLITVEHIEGSHMVPNERPKGMVPNIAKILDRVLALSPDFGVSAKL</sequence>
<reference evidence="2" key="2">
    <citation type="submission" date="2023-02" db="EMBL/GenBank/DDBJ databases">
        <authorList>
            <consortium name="DOE Joint Genome Institute"/>
            <person name="Mondo S.J."/>
            <person name="Chang Y."/>
            <person name="Wang Y."/>
            <person name="Ahrendt S."/>
            <person name="Andreopoulos W."/>
            <person name="Barry K."/>
            <person name="Beard J."/>
            <person name="Benny G.L."/>
            <person name="Blankenship S."/>
            <person name="Bonito G."/>
            <person name="Cuomo C."/>
            <person name="Desiro A."/>
            <person name="Gervers K.A."/>
            <person name="Hundley H."/>
            <person name="Kuo A."/>
            <person name="LaButti K."/>
            <person name="Lang B.F."/>
            <person name="Lipzen A."/>
            <person name="O'Donnell K."/>
            <person name="Pangilinan J."/>
            <person name="Reynolds N."/>
            <person name="Sandor L."/>
            <person name="Smith M.W."/>
            <person name="Tsang A."/>
            <person name="Grigoriev I.V."/>
            <person name="Stajich J.E."/>
            <person name="Spatafora J.W."/>
        </authorList>
    </citation>
    <scope>NUCLEOTIDE SEQUENCE</scope>
    <source>
        <strain evidence="2">RSA 2281</strain>
    </source>
</reference>